<evidence type="ECO:0000259" key="2">
    <source>
        <dbReference type="Pfam" id="PF05299"/>
    </source>
</evidence>
<evidence type="ECO:0000313" key="4">
    <source>
        <dbReference type="EMBL" id="MFD3394033.1"/>
    </source>
</evidence>
<proteinExistence type="predicted"/>
<name>A0ABW6DDY7_9BACT</name>
<dbReference type="EMBL" id="JBBKXZ010000001">
    <property type="protein sequence ID" value="MFD3394033.1"/>
    <property type="molecule type" value="Genomic_DNA"/>
</dbReference>
<dbReference type="InterPro" id="IPR040756">
    <property type="entry name" value="Peptidase_M61_N"/>
</dbReference>
<dbReference type="InterPro" id="IPR007963">
    <property type="entry name" value="Peptidase_M61_catalytic"/>
</dbReference>
<evidence type="ECO:0000256" key="1">
    <source>
        <dbReference type="SAM" id="SignalP"/>
    </source>
</evidence>
<dbReference type="SUPFAM" id="SSF55486">
    <property type="entry name" value="Metalloproteases ('zincins'), catalytic domain"/>
    <property type="match status" value="1"/>
</dbReference>
<accession>A0ABW6DDY7</accession>
<dbReference type="Pfam" id="PF17899">
    <property type="entry name" value="Peptidase_M61_N"/>
    <property type="match status" value="1"/>
</dbReference>
<evidence type="ECO:0000313" key="5">
    <source>
        <dbReference type="Proteomes" id="UP001598138"/>
    </source>
</evidence>
<feature type="signal peptide" evidence="1">
    <location>
        <begin position="1"/>
        <end position="18"/>
    </location>
</feature>
<protein>
    <submittedName>
        <fullName evidence="4">Peptidase M61</fullName>
    </submittedName>
</protein>
<dbReference type="InterPro" id="IPR027268">
    <property type="entry name" value="Peptidase_M4/M1_CTD_sf"/>
</dbReference>
<dbReference type="Pfam" id="PF05299">
    <property type="entry name" value="Peptidase_M61"/>
    <property type="match status" value="1"/>
</dbReference>
<reference evidence="4 5" key="1">
    <citation type="submission" date="2024-03" db="EMBL/GenBank/DDBJ databases">
        <title>Aquirufa genome sequencing.</title>
        <authorList>
            <person name="Pitt A."/>
            <person name="Hahn M.W."/>
        </authorList>
    </citation>
    <scope>NUCLEOTIDE SEQUENCE [LARGE SCALE GENOMIC DNA]</scope>
    <source>
        <strain evidence="4 5">OSTEICH-129V</strain>
    </source>
</reference>
<feature type="domain" description="Peptidase M61 catalytic" evidence="2">
    <location>
        <begin position="293"/>
        <end position="399"/>
    </location>
</feature>
<dbReference type="Gene3D" id="2.60.40.3650">
    <property type="match status" value="1"/>
</dbReference>
<keyword evidence="1" id="KW-0732">Signal</keyword>
<gene>
    <name evidence="4" type="ORF">U0R10_05320</name>
</gene>
<feature type="domain" description="Peptidase M61 N-terminal" evidence="3">
    <location>
        <begin position="23"/>
        <end position="198"/>
    </location>
</feature>
<feature type="chain" id="PRO_5045930577" evidence="1">
    <location>
        <begin position="19"/>
        <end position="615"/>
    </location>
</feature>
<dbReference type="Gene3D" id="1.10.390.10">
    <property type="entry name" value="Neutral Protease Domain 2"/>
    <property type="match status" value="1"/>
</dbReference>
<dbReference type="Proteomes" id="UP001598138">
    <property type="component" value="Unassembled WGS sequence"/>
</dbReference>
<keyword evidence="5" id="KW-1185">Reference proteome</keyword>
<organism evidence="4 5">
    <name type="scientific">Aquirufa avitistagni</name>
    <dbReference type="NCBI Taxonomy" id="3104728"/>
    <lineage>
        <taxon>Bacteria</taxon>
        <taxon>Pseudomonadati</taxon>
        <taxon>Bacteroidota</taxon>
        <taxon>Cytophagia</taxon>
        <taxon>Cytophagales</taxon>
        <taxon>Flectobacillaceae</taxon>
        <taxon>Aquirufa</taxon>
    </lineage>
</organism>
<dbReference type="RefSeq" id="WP_377982909.1">
    <property type="nucleotide sequence ID" value="NZ_JBBKXZ010000001.1"/>
</dbReference>
<sequence>MQKFILACLLCMGTTVFGQGFNVQINLKDVTEDRLKIQMNFPPQKQKSILVNFPKIVPGTYANYDYGRYIVNFQAFDQQGKALAVTKKNVNQYQISDATKLAYVRYEANDTWDSPEVKGEYIFEPAGSNFQKDTLFALNTHTILGYVSGQEKQRIKLQIEKPSHLVGVSSLKNTTQGDVDTYLAASYQELVDSPIMFSPADTAKIMMGETEIIISLYSPNNTLSAKQVAAKVEPLLDAQRKYLGGKLPVKRYAFLVVLSDNLKGGSYGALEHAQSSFYYLPEGNADQLSQTIRDVCAHEFFHIVTPLSIHSEEIGSFDFNEPKMSQHLWLYEGLTEYAAHHMQAKYELTTWNDFFKTIQEKKENMDMHFDAKVPFTVMSQQVLGKHKEQYGNVYQKGALIGWGLDLFLRQQSNGAYGTQQMMTELAKTYGPNKSFQDDELFEALVRMTKMPALRDFFKRYVAGNEPLPIDAWLQLIGYTWDTTQKEEIKSPGFDPQGLAIKMETKRAYVESNSAINAQGEALGLQVKDEFISLNGLPIDMENFGKNMKKILQIIQPGDMFTLEVARPNESGGYTSVTLKAPFTPISQVSKSAIRPLLYPTPEQLKLRADWMRANP</sequence>
<evidence type="ECO:0000259" key="3">
    <source>
        <dbReference type="Pfam" id="PF17899"/>
    </source>
</evidence>
<comment type="caution">
    <text evidence="4">The sequence shown here is derived from an EMBL/GenBank/DDBJ whole genome shotgun (WGS) entry which is preliminary data.</text>
</comment>